<dbReference type="PROSITE" id="PS51257">
    <property type="entry name" value="PROKAR_LIPOPROTEIN"/>
    <property type="match status" value="1"/>
</dbReference>
<dbReference type="AlphaFoldDB" id="A0A544YRZ8"/>
<reference evidence="2 3" key="1">
    <citation type="submission" date="2019-07" db="EMBL/GenBank/DDBJ databases">
        <title>Microbispora hainanensis DSM 45428.</title>
        <authorList>
            <person name="Thawai C."/>
        </authorList>
    </citation>
    <scope>NUCLEOTIDE SEQUENCE [LARGE SCALE GENOMIC DNA]</scope>
    <source>
        <strain evidence="2 3">DSM 45428</strain>
    </source>
</reference>
<gene>
    <name evidence="2" type="ORF">FLX08_19680</name>
</gene>
<dbReference type="RefSeq" id="WP_142620337.1">
    <property type="nucleotide sequence ID" value="NZ_VIRM01000023.1"/>
</dbReference>
<feature type="signal peptide" evidence="1">
    <location>
        <begin position="1"/>
        <end position="32"/>
    </location>
</feature>
<evidence type="ECO:0000313" key="3">
    <source>
        <dbReference type="Proteomes" id="UP000316541"/>
    </source>
</evidence>
<protein>
    <submittedName>
        <fullName evidence="2">Uncharacterized protein</fullName>
    </submittedName>
</protein>
<evidence type="ECO:0000256" key="1">
    <source>
        <dbReference type="SAM" id="SignalP"/>
    </source>
</evidence>
<name>A0A544YRZ8_9ACTN</name>
<sequence length="134" mass="14175">MGIRAAVVCLRPVTAPVAALVTALVMTGCASARDPSVAATAQRFLSAAGDGRGGAACRLLAPEAARSLDDCEKDIVSIGLRAGTIRGVEVWGNEARVRVDGDTLFLHRFPDGWRVRAAGCRPRPDQPYECEVRT</sequence>
<dbReference type="Proteomes" id="UP000316541">
    <property type="component" value="Unassembled WGS sequence"/>
</dbReference>
<accession>A0A544YRZ8</accession>
<comment type="caution">
    <text evidence="2">The sequence shown here is derived from an EMBL/GenBank/DDBJ whole genome shotgun (WGS) entry which is preliminary data.</text>
</comment>
<dbReference type="EMBL" id="VIRM01000023">
    <property type="protein sequence ID" value="TQS19506.1"/>
    <property type="molecule type" value="Genomic_DNA"/>
</dbReference>
<proteinExistence type="predicted"/>
<organism evidence="2 3">
    <name type="scientific">Microbispora hainanensis</name>
    <dbReference type="NCBI Taxonomy" id="568844"/>
    <lineage>
        <taxon>Bacteria</taxon>
        <taxon>Bacillati</taxon>
        <taxon>Actinomycetota</taxon>
        <taxon>Actinomycetes</taxon>
        <taxon>Streptosporangiales</taxon>
        <taxon>Streptosporangiaceae</taxon>
        <taxon>Microbispora</taxon>
    </lineage>
</organism>
<feature type="chain" id="PRO_5022105289" evidence="1">
    <location>
        <begin position="33"/>
        <end position="134"/>
    </location>
</feature>
<evidence type="ECO:0000313" key="2">
    <source>
        <dbReference type="EMBL" id="TQS19506.1"/>
    </source>
</evidence>
<keyword evidence="1" id="KW-0732">Signal</keyword>